<dbReference type="Gene3D" id="1.50.10.100">
    <property type="entry name" value="Chondroitin AC/alginate lyase"/>
    <property type="match status" value="1"/>
</dbReference>
<dbReference type="InterPro" id="IPR008929">
    <property type="entry name" value="Chondroitin_lyas"/>
</dbReference>
<accession>A0A4R8DRA7</accession>
<evidence type="ECO:0000313" key="6">
    <source>
        <dbReference type="Proteomes" id="UP000294498"/>
    </source>
</evidence>
<organism evidence="5 6">
    <name type="scientific">Dinghuibacter silviterrae</name>
    <dbReference type="NCBI Taxonomy" id="1539049"/>
    <lineage>
        <taxon>Bacteria</taxon>
        <taxon>Pseudomonadati</taxon>
        <taxon>Bacteroidota</taxon>
        <taxon>Chitinophagia</taxon>
        <taxon>Chitinophagales</taxon>
        <taxon>Chitinophagaceae</taxon>
        <taxon>Dinghuibacter</taxon>
    </lineage>
</organism>
<dbReference type="OrthoDB" id="655502at2"/>
<dbReference type="SUPFAM" id="SSF48230">
    <property type="entry name" value="Chondroitin AC/alginate lyase"/>
    <property type="match status" value="1"/>
</dbReference>
<dbReference type="Proteomes" id="UP000294498">
    <property type="component" value="Unassembled WGS sequence"/>
</dbReference>
<dbReference type="AlphaFoldDB" id="A0A4R8DRA7"/>
<evidence type="ECO:0000256" key="3">
    <source>
        <dbReference type="SAM" id="SignalP"/>
    </source>
</evidence>
<reference evidence="5 6" key="1">
    <citation type="submission" date="2019-03" db="EMBL/GenBank/DDBJ databases">
        <title>Genomic Encyclopedia of Type Strains, Phase IV (KMG-IV): sequencing the most valuable type-strain genomes for metagenomic binning, comparative biology and taxonomic classification.</title>
        <authorList>
            <person name="Goeker M."/>
        </authorList>
    </citation>
    <scope>NUCLEOTIDE SEQUENCE [LARGE SCALE GENOMIC DNA]</scope>
    <source>
        <strain evidence="5 6">DSM 100059</strain>
    </source>
</reference>
<dbReference type="GO" id="GO:0042597">
    <property type="term" value="C:periplasmic space"/>
    <property type="evidence" value="ECO:0007669"/>
    <property type="project" value="InterPro"/>
</dbReference>
<protein>
    <submittedName>
        <fullName evidence="5">Alginate lyase</fullName>
    </submittedName>
</protein>
<feature type="domain" description="Alginate lyase" evidence="4">
    <location>
        <begin position="323"/>
        <end position="504"/>
    </location>
</feature>
<dbReference type="InterPro" id="IPR008397">
    <property type="entry name" value="Alginate_lyase_dom"/>
</dbReference>
<name>A0A4R8DRA7_9BACT</name>
<feature type="signal peptide" evidence="3">
    <location>
        <begin position="1"/>
        <end position="19"/>
    </location>
</feature>
<keyword evidence="6" id="KW-1185">Reference proteome</keyword>
<evidence type="ECO:0000259" key="4">
    <source>
        <dbReference type="Pfam" id="PF05426"/>
    </source>
</evidence>
<dbReference type="Pfam" id="PF05426">
    <property type="entry name" value="Alginate_lyase"/>
    <property type="match status" value="1"/>
</dbReference>
<sequence length="599" mass="65742">MRKCLSLILFLAAVCPVAAQDRIARTYKKGDAYRYKLTCTSWQNKNWTSTTVSICLLTVVYDSLGTPYDEVRWESSVSTTQKDTVTHAVDRVQPYRISLAPGGSIPLPPLTVPDMTEPITDFNTFFVAISPQAGVNHLSRVGDSFAMPSPVIGRFGNGVNILKGEDCIQTTLYLSGSDKDKNSVLATFMPPAKPGLTYFTSDMNTPVVKDTPNNFQMVMPAGGGKFHLQYGREYFVIQSVIRKTDGKLLGGDMYNALTLSLHVNCDSAYQHCQATLPMAIERKLTVELLQAPQACPVFTPMMYLSQAPIYSDARSSIPDTAAERKNREEMADLGHFLTSIEKALDGQSDTAAITCAWSAFQSWADAGALTQQPQHYNLQGTVAVGENLIGINMLALKFKAQGYTLPGGVLRWLHTLNDQNMDYYQRATNRGNLYVWSGAAAALMALIDRYPKALQYQDLVWRDAMSKIKDDGTIDGEMVREQRALIYHLFSFSATLILRSAREALGYAPEDTRVRLLADMIGKTLCDPGTMAITAKATQETPGDWAYRVPIGFGQGLLSQDWTRCGIAAKNLVDPGTGGDTRRSAATLQAIHTPSGSSH</sequence>
<comment type="caution">
    <text evidence="5">The sequence shown here is derived from an EMBL/GenBank/DDBJ whole genome shotgun (WGS) entry which is preliminary data.</text>
</comment>
<dbReference type="EMBL" id="SODV01000001">
    <property type="protein sequence ID" value="TDX00338.1"/>
    <property type="molecule type" value="Genomic_DNA"/>
</dbReference>
<evidence type="ECO:0000256" key="2">
    <source>
        <dbReference type="ARBA" id="ARBA00023239"/>
    </source>
</evidence>
<feature type="chain" id="PRO_5020353674" evidence="3">
    <location>
        <begin position="20"/>
        <end position="599"/>
    </location>
</feature>
<evidence type="ECO:0000256" key="1">
    <source>
        <dbReference type="ARBA" id="ARBA00022729"/>
    </source>
</evidence>
<dbReference type="GO" id="GO:0016829">
    <property type="term" value="F:lyase activity"/>
    <property type="evidence" value="ECO:0007669"/>
    <property type="project" value="UniProtKB-KW"/>
</dbReference>
<proteinExistence type="predicted"/>
<keyword evidence="2 5" id="KW-0456">Lyase</keyword>
<keyword evidence="1 3" id="KW-0732">Signal</keyword>
<gene>
    <name evidence="5" type="ORF">EDB95_1359</name>
</gene>
<dbReference type="RefSeq" id="WP_133991838.1">
    <property type="nucleotide sequence ID" value="NZ_SODV01000001.1"/>
</dbReference>
<evidence type="ECO:0000313" key="5">
    <source>
        <dbReference type="EMBL" id="TDX00338.1"/>
    </source>
</evidence>